<reference evidence="3 4" key="1">
    <citation type="submission" date="2022-06" db="EMBL/GenBank/DDBJ databases">
        <title>Genomic Encyclopedia of Archaeal and Bacterial Type Strains, Phase II (KMG-II): from individual species to whole genera.</title>
        <authorList>
            <person name="Goeker M."/>
        </authorList>
    </citation>
    <scope>NUCLEOTIDE SEQUENCE [LARGE SCALE GENOMIC DNA]</scope>
    <source>
        <strain evidence="3 4">DSM 45037</strain>
    </source>
</reference>
<evidence type="ECO:0000313" key="3">
    <source>
        <dbReference type="EMBL" id="MCP2161928.1"/>
    </source>
</evidence>
<dbReference type="InterPro" id="IPR004629">
    <property type="entry name" value="WecG_TagA_CpsF"/>
</dbReference>
<dbReference type="Proteomes" id="UP001205740">
    <property type="component" value="Unassembled WGS sequence"/>
</dbReference>
<accession>A0ABT1H5R3</accession>
<proteinExistence type="predicted"/>
<protein>
    <submittedName>
        <fullName evidence="3">N-acetylglucosaminyldiphosphoundecaprenol N-acetyl-beta-D-mannosaminyltransferase</fullName>
    </submittedName>
</protein>
<dbReference type="Pfam" id="PF03808">
    <property type="entry name" value="Glyco_tran_WecG"/>
    <property type="match status" value="1"/>
</dbReference>
<organism evidence="3 4">
    <name type="scientific">Williamsia serinedens</name>
    <dbReference type="NCBI Taxonomy" id="391736"/>
    <lineage>
        <taxon>Bacteria</taxon>
        <taxon>Bacillati</taxon>
        <taxon>Actinomycetota</taxon>
        <taxon>Actinomycetes</taxon>
        <taxon>Mycobacteriales</taxon>
        <taxon>Nocardiaceae</taxon>
        <taxon>Williamsia</taxon>
    </lineage>
</organism>
<dbReference type="NCBIfam" id="TIGR00696">
    <property type="entry name" value="wecG_tagA_cpsF"/>
    <property type="match status" value="1"/>
</dbReference>
<dbReference type="PANTHER" id="PTHR34136:SF1">
    <property type="entry name" value="UDP-N-ACETYL-D-MANNOSAMINURONIC ACID TRANSFERASE"/>
    <property type="match status" value="1"/>
</dbReference>
<evidence type="ECO:0000256" key="1">
    <source>
        <dbReference type="ARBA" id="ARBA00022676"/>
    </source>
</evidence>
<dbReference type="CDD" id="cd06533">
    <property type="entry name" value="Glyco_transf_WecG_TagA"/>
    <property type="match status" value="1"/>
</dbReference>
<dbReference type="EMBL" id="JAMTCG010000005">
    <property type="protein sequence ID" value="MCP2161928.1"/>
    <property type="molecule type" value="Genomic_DNA"/>
</dbReference>
<sequence>MNTIRYQEKSAAREKTALDGWISFPMPRVYLPLLGISVSAVGTEDVVEAISKNTGQRLLICSHNMHSLYLRQSVPGFSRIENFASLILADGFPVWLAARLRLCGPAGDSPASQIGGLRRRIERIGSTDWLLADGFRQQSLRIAVVGARSASNALAVKALERACPSSCVRGWNGFEDLASLRATNYDALQGFRPDIVLFGLGMPTQESLVVNDYEKLPKCTIALVGGAIDQISGAQTLCPRWLARLGVEWLWRLADDPRRLSRRYLLEPLLLAVLFVSGKYSRSGTL</sequence>
<gene>
    <name evidence="3" type="ORF">LX12_003127</name>
</gene>
<dbReference type="PANTHER" id="PTHR34136">
    <property type="match status" value="1"/>
</dbReference>
<evidence type="ECO:0000256" key="2">
    <source>
        <dbReference type="ARBA" id="ARBA00022679"/>
    </source>
</evidence>
<dbReference type="RefSeq" id="WP_372505048.1">
    <property type="nucleotide sequence ID" value="NZ_BAAAOE010000001.1"/>
</dbReference>
<name>A0ABT1H5R3_9NOCA</name>
<comment type="caution">
    <text evidence="3">The sequence shown here is derived from an EMBL/GenBank/DDBJ whole genome shotgun (WGS) entry which is preliminary data.</text>
</comment>
<keyword evidence="1" id="KW-0328">Glycosyltransferase</keyword>
<evidence type="ECO:0000313" key="4">
    <source>
        <dbReference type="Proteomes" id="UP001205740"/>
    </source>
</evidence>
<keyword evidence="2" id="KW-0808">Transferase</keyword>
<keyword evidence="4" id="KW-1185">Reference proteome</keyword>